<dbReference type="Proteomes" id="UP000243799">
    <property type="component" value="Unassembled WGS sequence"/>
</dbReference>
<proteinExistence type="predicted"/>
<protein>
    <submittedName>
        <fullName evidence="2">Uncharacterized protein</fullName>
    </submittedName>
</protein>
<feature type="transmembrane region" description="Helical" evidence="1">
    <location>
        <begin position="29"/>
        <end position="48"/>
    </location>
</feature>
<sequence length="245" mass="26263">MNSQAQQAEQTLSDIQRIRERSKKLTHGGAWLPALLLGALVLASIALYKYPFAEPVASADGVLRVAELDGWRYPYWMGLPATPHSYLGAYLFWFLGLPLVVILTGAWYRWRGRKLGMTVAWQWYAGITLAVLGLLAIVAAVPSQPVLPTGAPGAPGQAGVLTPLLVVAVAAIALAVVERSRALAFGGAWLGLIAAWHCTMSMGGLPNGQLTLFGLHLPGPVLILAALPLLVFGVLGWWKDRRGAR</sequence>
<evidence type="ECO:0000313" key="2">
    <source>
        <dbReference type="EMBL" id="SFB15929.1"/>
    </source>
</evidence>
<dbReference type="STRING" id="490629.SAMN05216266_105283"/>
<accession>A0A1I0YRC2</accession>
<feature type="transmembrane region" description="Helical" evidence="1">
    <location>
        <begin position="87"/>
        <end position="108"/>
    </location>
</feature>
<feature type="transmembrane region" description="Helical" evidence="1">
    <location>
        <begin position="120"/>
        <end position="140"/>
    </location>
</feature>
<name>A0A1I0YRC2_9PSEU</name>
<evidence type="ECO:0000256" key="1">
    <source>
        <dbReference type="SAM" id="Phobius"/>
    </source>
</evidence>
<feature type="transmembrane region" description="Helical" evidence="1">
    <location>
        <begin position="217"/>
        <end position="238"/>
    </location>
</feature>
<keyword evidence="1" id="KW-0812">Transmembrane</keyword>
<dbReference type="AlphaFoldDB" id="A0A1I0YRC2"/>
<gene>
    <name evidence="2" type="ORF">SAMN05216266_105283</name>
</gene>
<dbReference type="EMBL" id="FOKG01000005">
    <property type="protein sequence ID" value="SFB15929.1"/>
    <property type="molecule type" value="Genomic_DNA"/>
</dbReference>
<evidence type="ECO:0000313" key="3">
    <source>
        <dbReference type="Proteomes" id="UP000243799"/>
    </source>
</evidence>
<organism evidence="2 3">
    <name type="scientific">Amycolatopsis marina</name>
    <dbReference type="NCBI Taxonomy" id="490629"/>
    <lineage>
        <taxon>Bacteria</taxon>
        <taxon>Bacillati</taxon>
        <taxon>Actinomycetota</taxon>
        <taxon>Actinomycetes</taxon>
        <taxon>Pseudonocardiales</taxon>
        <taxon>Pseudonocardiaceae</taxon>
        <taxon>Amycolatopsis</taxon>
    </lineage>
</organism>
<keyword evidence="1" id="KW-1133">Transmembrane helix</keyword>
<feature type="transmembrane region" description="Helical" evidence="1">
    <location>
        <begin position="160"/>
        <end position="177"/>
    </location>
</feature>
<keyword evidence="3" id="KW-1185">Reference proteome</keyword>
<keyword evidence="1" id="KW-0472">Membrane</keyword>
<dbReference type="RefSeq" id="WP_091672573.1">
    <property type="nucleotide sequence ID" value="NZ_FOKG01000005.1"/>
</dbReference>
<feature type="transmembrane region" description="Helical" evidence="1">
    <location>
        <begin position="184"/>
        <end position="205"/>
    </location>
</feature>
<reference evidence="3" key="1">
    <citation type="submission" date="2016-10" db="EMBL/GenBank/DDBJ databases">
        <authorList>
            <person name="Varghese N."/>
            <person name="Submissions S."/>
        </authorList>
    </citation>
    <scope>NUCLEOTIDE SEQUENCE [LARGE SCALE GENOMIC DNA]</scope>
    <source>
        <strain evidence="3">CGMCC 4.3568</strain>
    </source>
</reference>
<dbReference type="OrthoDB" id="3379031at2"/>